<evidence type="ECO:0000256" key="9">
    <source>
        <dbReference type="SAM" id="Phobius"/>
    </source>
</evidence>
<dbReference type="Pfam" id="PF00361">
    <property type="entry name" value="Proton_antipo_M"/>
    <property type="match status" value="1"/>
</dbReference>
<dbReference type="InterPro" id="IPR001750">
    <property type="entry name" value="ND/Mrp_TM"/>
</dbReference>
<reference evidence="11 12" key="1">
    <citation type="submission" date="2015-01" db="EMBL/GenBank/DDBJ databases">
        <title>Genome Sequencing of Rickettsiales.</title>
        <authorList>
            <person name="Daugherty S.C."/>
            <person name="Su Q."/>
            <person name="Abolude K."/>
            <person name="Beier-Sexton M."/>
            <person name="Carlyon J.A."/>
            <person name="Carter R."/>
            <person name="Day N.P."/>
            <person name="Dumler S.J."/>
            <person name="Dyachenko V."/>
            <person name="Godinez A."/>
            <person name="Kurtti T.J."/>
            <person name="Lichay M."/>
            <person name="Mullins K.E."/>
            <person name="Ott S."/>
            <person name="Pappas-Brown V."/>
            <person name="Paris D.H."/>
            <person name="Patel P."/>
            <person name="Richards A.L."/>
            <person name="Sadzewicz L."/>
            <person name="Sears K."/>
            <person name="Seidman D."/>
            <person name="Sengamalay N."/>
            <person name="Stenos J."/>
            <person name="Tallon L.J."/>
            <person name="Vincent G."/>
            <person name="Fraser C.M."/>
            <person name="Munderloh U."/>
            <person name="Dunning-Hotopp J.C."/>
        </authorList>
    </citation>
    <scope>NUCLEOTIDE SEQUENCE [LARGE SCALE GENOMIC DNA]</scope>
    <source>
        <strain evidence="11 12">TA716</strain>
    </source>
</reference>
<accession>A0A0F3PC90</accession>
<name>A0A0F3PC90_ORITS</name>
<evidence type="ECO:0000313" key="12">
    <source>
        <dbReference type="Proteomes" id="UP000033671"/>
    </source>
</evidence>
<keyword evidence="6 9" id="KW-0472">Membrane</keyword>
<dbReference type="PRINTS" id="PR01434">
    <property type="entry name" value="NADHDHGNASE5"/>
</dbReference>
<feature type="transmembrane region" description="Helical" evidence="9">
    <location>
        <begin position="43"/>
        <end position="63"/>
    </location>
</feature>
<feature type="transmembrane region" description="Helical" evidence="9">
    <location>
        <begin position="180"/>
        <end position="198"/>
    </location>
</feature>
<evidence type="ECO:0000256" key="7">
    <source>
        <dbReference type="ARBA" id="ARBA00047712"/>
    </source>
</evidence>
<evidence type="ECO:0000256" key="8">
    <source>
        <dbReference type="RuleBase" id="RU000320"/>
    </source>
</evidence>
<feature type="transmembrane region" description="Helical" evidence="9">
    <location>
        <begin position="6"/>
        <end position="31"/>
    </location>
</feature>
<gene>
    <name evidence="11" type="ORF">OTSTA716_0191</name>
</gene>
<keyword evidence="3 8" id="KW-0812">Transmembrane</keyword>
<dbReference type="AlphaFoldDB" id="A0A0F3PC90"/>
<comment type="subcellular location">
    <subcellularLocation>
        <location evidence="1">Cell membrane</location>
        <topology evidence="1">Multi-pass membrane protein</topology>
    </subcellularLocation>
    <subcellularLocation>
        <location evidence="8">Membrane</location>
        <topology evidence="8">Multi-pass membrane protein</topology>
    </subcellularLocation>
</comment>
<dbReference type="RefSeq" id="WP_045916561.1">
    <property type="nucleotide sequence ID" value="NZ_LAOA01000003.1"/>
</dbReference>
<feature type="transmembrane region" description="Helical" evidence="9">
    <location>
        <begin position="312"/>
        <end position="330"/>
    </location>
</feature>
<dbReference type="PANTHER" id="PTHR42682:SF4">
    <property type="entry name" value="NADH-UBIQUINONE_PLASTOQUINONE"/>
    <property type="match status" value="1"/>
</dbReference>
<feature type="transmembrane region" description="Helical" evidence="9">
    <location>
        <begin position="375"/>
        <end position="396"/>
    </location>
</feature>
<evidence type="ECO:0000256" key="3">
    <source>
        <dbReference type="ARBA" id="ARBA00022692"/>
    </source>
</evidence>
<evidence type="ECO:0000256" key="4">
    <source>
        <dbReference type="ARBA" id="ARBA00022989"/>
    </source>
</evidence>
<keyword evidence="4 9" id="KW-1133">Transmembrane helix</keyword>
<dbReference type="InterPro" id="IPR052175">
    <property type="entry name" value="ComplexI-like_HydComp"/>
</dbReference>
<dbReference type="PANTHER" id="PTHR42682">
    <property type="entry name" value="HYDROGENASE-4 COMPONENT F"/>
    <property type="match status" value="1"/>
</dbReference>
<organism evidence="11 12">
    <name type="scientific">Orientia tsutsugamushi str. TA716</name>
    <dbReference type="NCBI Taxonomy" id="1359175"/>
    <lineage>
        <taxon>Bacteria</taxon>
        <taxon>Pseudomonadati</taxon>
        <taxon>Pseudomonadota</taxon>
        <taxon>Alphaproteobacteria</taxon>
        <taxon>Rickettsiales</taxon>
        <taxon>Rickettsiaceae</taxon>
        <taxon>Rickettsieae</taxon>
        <taxon>Orientia</taxon>
    </lineage>
</organism>
<feature type="transmembrane region" description="Helical" evidence="9">
    <location>
        <begin position="287"/>
        <end position="305"/>
    </location>
</feature>
<evidence type="ECO:0000256" key="6">
    <source>
        <dbReference type="ARBA" id="ARBA00023136"/>
    </source>
</evidence>
<dbReference type="GO" id="GO:0005886">
    <property type="term" value="C:plasma membrane"/>
    <property type="evidence" value="ECO:0007669"/>
    <property type="project" value="UniProtKB-SubCell"/>
</dbReference>
<comment type="caution">
    <text evidence="11">The sequence shown here is derived from an EMBL/GenBank/DDBJ whole genome shotgun (WGS) entry which is preliminary data.</text>
</comment>
<feature type="transmembrane region" description="Helical" evidence="9">
    <location>
        <begin position="416"/>
        <end position="435"/>
    </location>
</feature>
<sequence>MLKNIILLYNDMICYIPFTIIGIVGIWNLIIPFLIRKNFIKEILMLAISILHAINAILLYFSYKAGYEHYTTIFSIGSFDFSLRLSLLGSNILLLIAILWPISIIYTIGFLKAHSEPNQAKFLLCTNLCILISNYIVCSANFFTMLICYELLTFATIPLIRHVTSHRTSKVLSKYTQGLYLPSLLFLMPTLVVLQYQYSTTDFVEIANILQFRTLLQVSPVILALCILCGTAKAAIVPFHSWLPPAMIAPYPVSAILHAVAVVNVGIFCLITGIISVLGKETWLLNYIQYFIGYGIVYSSIKALFQTNIKRILAYSTISNLGIIALTAFMNSHESLLATITHIIAHSIGKITVFYSAGCLYTISKCTNVEDLTSMSYKAPIITSCLTIGSLSLIGIPPLAGFFSKHHIILEAANEHNYLVIAITVFSGITSCLYLSKIIKTAYSKIDNECNINSTNNIHSEQMIPKHMLYSTVSCASLVVLIPIINALIM</sequence>
<protein>
    <submittedName>
        <fullName evidence="11">NADH-Ubiquinone/plastoquinone (Complex I), various chains family protein</fullName>
    </submittedName>
</protein>
<proteinExistence type="predicted"/>
<feature type="transmembrane region" description="Helical" evidence="9">
    <location>
        <begin position="336"/>
        <end position="363"/>
    </location>
</feature>
<keyword evidence="5" id="KW-0560">Oxidoreductase</keyword>
<keyword evidence="2" id="KW-1003">Cell membrane</keyword>
<evidence type="ECO:0000256" key="1">
    <source>
        <dbReference type="ARBA" id="ARBA00004651"/>
    </source>
</evidence>
<keyword evidence="11" id="KW-0830">Ubiquinone</keyword>
<evidence type="ECO:0000259" key="10">
    <source>
        <dbReference type="Pfam" id="PF00361"/>
    </source>
</evidence>
<feature type="transmembrane region" description="Helical" evidence="9">
    <location>
        <begin position="83"/>
        <end position="108"/>
    </location>
</feature>
<dbReference type="Proteomes" id="UP000033671">
    <property type="component" value="Unassembled WGS sequence"/>
</dbReference>
<evidence type="ECO:0000313" key="11">
    <source>
        <dbReference type="EMBL" id="KJV77526.1"/>
    </source>
</evidence>
<dbReference type="GO" id="GO:0016491">
    <property type="term" value="F:oxidoreductase activity"/>
    <property type="evidence" value="ECO:0007669"/>
    <property type="project" value="UniProtKB-KW"/>
</dbReference>
<dbReference type="EMBL" id="LAOA01000003">
    <property type="protein sequence ID" value="KJV77526.1"/>
    <property type="molecule type" value="Genomic_DNA"/>
</dbReference>
<dbReference type="PATRIC" id="fig|1359175.3.peg.1819"/>
<feature type="transmembrane region" description="Helical" evidence="9">
    <location>
        <begin position="218"/>
        <end position="243"/>
    </location>
</feature>
<feature type="domain" description="NADH:quinone oxidoreductase/Mrp antiporter transmembrane" evidence="10">
    <location>
        <begin position="139"/>
        <end position="428"/>
    </location>
</feature>
<comment type="catalytic activity">
    <reaction evidence="7">
        <text>a quinone + NADH + 5 H(+)(in) = a quinol + NAD(+) + 4 H(+)(out)</text>
        <dbReference type="Rhea" id="RHEA:57888"/>
        <dbReference type="ChEBI" id="CHEBI:15378"/>
        <dbReference type="ChEBI" id="CHEBI:24646"/>
        <dbReference type="ChEBI" id="CHEBI:57540"/>
        <dbReference type="ChEBI" id="CHEBI:57945"/>
        <dbReference type="ChEBI" id="CHEBI:132124"/>
    </reaction>
</comment>
<feature type="transmembrane region" description="Helical" evidence="9">
    <location>
        <begin position="255"/>
        <end position="275"/>
    </location>
</feature>
<feature type="transmembrane region" description="Helical" evidence="9">
    <location>
        <begin position="468"/>
        <end position="489"/>
    </location>
</feature>
<evidence type="ECO:0000256" key="5">
    <source>
        <dbReference type="ARBA" id="ARBA00023002"/>
    </source>
</evidence>
<evidence type="ECO:0000256" key="2">
    <source>
        <dbReference type="ARBA" id="ARBA00022475"/>
    </source>
</evidence>